<accession>A0A1X7VMF2</accession>
<dbReference type="InterPro" id="IPR000341">
    <property type="entry name" value="PI3K_Ras-bd_dom"/>
</dbReference>
<dbReference type="GO" id="GO:0005524">
    <property type="term" value="F:ATP binding"/>
    <property type="evidence" value="ECO:0007669"/>
    <property type="project" value="UniProtKB-KW"/>
</dbReference>
<dbReference type="Pfam" id="PF00454">
    <property type="entry name" value="PI3_PI4_kinase"/>
    <property type="match status" value="1"/>
</dbReference>
<dbReference type="InParanoid" id="A0A1X7VMF2"/>
<dbReference type="GO" id="GO:0005886">
    <property type="term" value="C:plasma membrane"/>
    <property type="evidence" value="ECO:0007669"/>
    <property type="project" value="TreeGrafter"/>
</dbReference>
<feature type="domain" description="PI3K-ABD" evidence="11">
    <location>
        <begin position="29"/>
        <end position="118"/>
    </location>
</feature>
<dbReference type="PROSITE" id="PS51544">
    <property type="entry name" value="PI3K_ABD"/>
    <property type="match status" value="1"/>
</dbReference>
<sequence length="1059" mass="120696">MAARRNLPPVPVPQGLPPVPQSPHPALIQDEKINMDILMPTGMLITLACYKQASLSDIKAAVWQEARNQPLFEMIKDQSFYSFFGITADGNKEELVNESHSLADIDLFVPLLKLKERAGDMKEKKLNAEIGALIGRKLADFDVMEAEVQDCRRHWLFVCEEVLNLRQMNDETLRRYNFSALTVGPDEPNLSQQALNGELEVSFLNARGQMYPLKLPFSYDRSASDLINLSFSQPEVRKSFKRYQPKDFSLKVQGSEEYLLENVPLQQYKYVLHCIARHIQPKFCLIPYEGILTVEKDVFIRPIHALQSGKDAKWQSDCGPFNLSRGTIGKDQMSYISTWNVRQTYKIKVVGAANINVSDTMKVYVRAGLGHGDQTLCPTTSTSKGASPEKPEWNELLEFDVPILEMPRSAKLCFIIYQQKQPGRKSKEDAPLAWVNLNAFDYDGVLQAGRFTLNAWPIEDDHAIQDQLNYIGSTVPNAHLSKSIQLTIEIPHFSSVPILFPSASEIQAFAVEMAQGSVSSARFNNQEIDELRRIIEQDPLDELDESDKEILWKMRNVCCDRHPEALPKLLQSVTWSNRSDVAQVYLLLERWSRLNPEQAMELLHFQYADLAVRQYAVTCLESLSDNKLLMYLLQLVQALKFEPYLDCPLAEFLLKKALSNKSIGHYLFWYLRAEMHLPIVSVRYGLILEAYCRGCGRYRESLAKQVDALGKWKQVTGELQKVQKAKKSKAVDERDFLRTPHLLKAMEDLRSPLNPALMLKNLLPDKCKVMDSKMRPLWLSFVNMDPLGGTVLQIFKNGDDLRQDMLTLQVMNIMDNVWREAGLDLRMNPYACLSMGDQVGLIEVVLDSTTIAKIQKQQSGARGAFDKKLLYSWLKSKNKSQAELNKAVDNFTLSCAGSCVATYVLGIGDRHSDNIMLKSNGQLVHIDFGHFLGNFKSKFGVKRERVPFVLTDDFIHIITREEGKTSFEFVKFKNLCEKAFMLLRQKGDLFITLFTMMLSTGIPELRTIDDIRYISNALCLSKNDDQAKEDFRKKLAEAVKHSWSVSINWYFHNVARTGN</sequence>
<dbReference type="PROSITE" id="PS00915">
    <property type="entry name" value="PI3_4_KINASE_1"/>
    <property type="match status" value="1"/>
</dbReference>
<dbReference type="SMART" id="SM00144">
    <property type="entry name" value="PI3K_rbd"/>
    <property type="match status" value="1"/>
</dbReference>
<dbReference type="STRING" id="400682.A0A1X7VMF2"/>
<evidence type="ECO:0000313" key="15">
    <source>
        <dbReference type="EnsemblMetazoa" id="Aqu2.1.41247_001"/>
    </source>
</evidence>
<dbReference type="PROSITE" id="PS51546">
    <property type="entry name" value="PI3K_RBD"/>
    <property type="match status" value="1"/>
</dbReference>
<dbReference type="SMART" id="SM00145">
    <property type="entry name" value="PI3Ka"/>
    <property type="match status" value="1"/>
</dbReference>
<evidence type="ECO:0000256" key="5">
    <source>
        <dbReference type="ARBA" id="ARBA00023985"/>
    </source>
</evidence>
<feature type="domain" description="PI3K-RBD" evidence="13">
    <location>
        <begin position="196"/>
        <end position="287"/>
    </location>
</feature>
<gene>
    <name evidence="15" type="primary">100640192</name>
</gene>
<dbReference type="SUPFAM" id="SSF54236">
    <property type="entry name" value="Ubiquitin-like"/>
    <property type="match status" value="1"/>
</dbReference>
<dbReference type="PROSITE" id="PS50290">
    <property type="entry name" value="PI3_4_KINASE_3"/>
    <property type="match status" value="1"/>
</dbReference>
<dbReference type="FunCoup" id="A0A1X7VMF2">
    <property type="interactions" value="367"/>
</dbReference>
<evidence type="ECO:0000259" key="12">
    <source>
        <dbReference type="PROSITE" id="PS51545"/>
    </source>
</evidence>
<keyword evidence="4" id="KW-0067">ATP-binding</keyword>
<dbReference type="InterPro" id="IPR018936">
    <property type="entry name" value="PI3/4_kinase_CS"/>
</dbReference>
<dbReference type="EnsemblMetazoa" id="XM_020007512.1">
    <property type="protein sequence ID" value="XP_019863071.1"/>
    <property type="gene ID" value="LOC100640192"/>
</dbReference>
<dbReference type="InterPro" id="IPR016024">
    <property type="entry name" value="ARM-type_fold"/>
</dbReference>
<reference evidence="16" key="1">
    <citation type="journal article" date="2010" name="Nature">
        <title>The Amphimedon queenslandica genome and the evolution of animal complexity.</title>
        <authorList>
            <person name="Srivastava M."/>
            <person name="Simakov O."/>
            <person name="Chapman J."/>
            <person name="Fahey B."/>
            <person name="Gauthier M.E."/>
            <person name="Mitros T."/>
            <person name="Richards G.S."/>
            <person name="Conaco C."/>
            <person name="Dacre M."/>
            <person name="Hellsten U."/>
            <person name="Larroux C."/>
            <person name="Putnam N.H."/>
            <person name="Stanke M."/>
            <person name="Adamska M."/>
            <person name="Darling A."/>
            <person name="Degnan S.M."/>
            <person name="Oakley T.H."/>
            <person name="Plachetzki D.C."/>
            <person name="Zhai Y."/>
            <person name="Adamski M."/>
            <person name="Calcino A."/>
            <person name="Cummins S.F."/>
            <person name="Goodstein D.M."/>
            <person name="Harris C."/>
            <person name="Jackson D.J."/>
            <person name="Leys S.P."/>
            <person name="Shu S."/>
            <person name="Woodcroft B.J."/>
            <person name="Vervoort M."/>
            <person name="Kosik K.S."/>
            <person name="Manning G."/>
            <person name="Degnan B.M."/>
            <person name="Rokhsar D.S."/>
        </authorList>
    </citation>
    <scope>NUCLEOTIDE SEQUENCE [LARGE SCALE GENOMIC DNA]</scope>
</reference>
<dbReference type="FunFam" id="1.10.1070.11:FF:000001">
    <property type="entry name" value="Phosphatidylinositol 4,5-bisphosphate 3-kinase catalytic subunit"/>
    <property type="match status" value="1"/>
</dbReference>
<dbReference type="Gene3D" id="3.10.20.770">
    <property type="match status" value="1"/>
</dbReference>
<evidence type="ECO:0000256" key="1">
    <source>
        <dbReference type="ARBA" id="ARBA00022679"/>
    </source>
</evidence>
<dbReference type="Pfam" id="PF00794">
    <property type="entry name" value="PI3K_rbd"/>
    <property type="match status" value="1"/>
</dbReference>
<evidence type="ECO:0000256" key="8">
    <source>
        <dbReference type="SAM" id="MobiDB-lite"/>
    </source>
</evidence>
<evidence type="ECO:0008006" key="17">
    <source>
        <dbReference type="Google" id="ProtNLM"/>
    </source>
</evidence>
<dbReference type="Gene3D" id="1.25.40.70">
    <property type="entry name" value="Phosphatidylinositol 3-kinase, accessory domain (PIK)"/>
    <property type="match status" value="1"/>
</dbReference>
<dbReference type="PANTHER" id="PTHR10048:SF118">
    <property type="entry name" value="PI-3 KINASE"/>
    <property type="match status" value="1"/>
</dbReference>
<dbReference type="eggNOG" id="KOG0904">
    <property type="taxonomic scope" value="Eukaryota"/>
</dbReference>
<protein>
    <recommendedName>
        <fullName evidence="17">Phosphatidylinositol-4,5-bisphosphate 3-kinase</fullName>
    </recommendedName>
</protein>
<dbReference type="GO" id="GO:0016477">
    <property type="term" value="P:cell migration"/>
    <property type="evidence" value="ECO:0007669"/>
    <property type="project" value="TreeGrafter"/>
</dbReference>
<dbReference type="KEGG" id="aqu:100640192"/>
<dbReference type="PROSITE" id="PS00916">
    <property type="entry name" value="PI3_4_KINASE_2"/>
    <property type="match status" value="1"/>
</dbReference>
<feature type="domain" description="PIK helical" evidence="12">
    <location>
        <begin position="517"/>
        <end position="694"/>
    </location>
</feature>
<evidence type="ECO:0000256" key="2">
    <source>
        <dbReference type="ARBA" id="ARBA00022741"/>
    </source>
</evidence>
<evidence type="ECO:0000259" key="14">
    <source>
        <dbReference type="PROSITE" id="PS51547"/>
    </source>
</evidence>
<feature type="domain" description="C2" evidence="9">
    <location>
        <begin position="324"/>
        <end position="455"/>
    </location>
</feature>
<organism evidence="15">
    <name type="scientific">Amphimedon queenslandica</name>
    <name type="common">Sponge</name>
    <dbReference type="NCBI Taxonomy" id="400682"/>
    <lineage>
        <taxon>Eukaryota</taxon>
        <taxon>Metazoa</taxon>
        <taxon>Porifera</taxon>
        <taxon>Demospongiae</taxon>
        <taxon>Heteroscleromorpha</taxon>
        <taxon>Haplosclerida</taxon>
        <taxon>Niphatidae</taxon>
        <taxon>Amphimedon</taxon>
    </lineage>
</organism>
<dbReference type="InterPro" id="IPR042236">
    <property type="entry name" value="PI3K_accessory_sf"/>
</dbReference>
<dbReference type="GO" id="GO:0043491">
    <property type="term" value="P:phosphatidylinositol 3-kinase/protein kinase B signal transduction"/>
    <property type="evidence" value="ECO:0007669"/>
    <property type="project" value="TreeGrafter"/>
</dbReference>
<dbReference type="SMART" id="SM00146">
    <property type="entry name" value="PI3Kc"/>
    <property type="match status" value="1"/>
</dbReference>
<evidence type="ECO:0000259" key="10">
    <source>
        <dbReference type="PROSITE" id="PS50290"/>
    </source>
</evidence>
<dbReference type="Gene3D" id="1.10.1070.11">
    <property type="entry name" value="Phosphatidylinositol 3-/4-kinase, catalytic domain"/>
    <property type="match status" value="1"/>
</dbReference>
<dbReference type="InterPro" id="IPR003113">
    <property type="entry name" value="PI3K_ABD"/>
</dbReference>
<dbReference type="InterPro" id="IPR002420">
    <property type="entry name" value="PI3K-type_C2_dom"/>
</dbReference>
<evidence type="ECO:0000256" key="3">
    <source>
        <dbReference type="ARBA" id="ARBA00022777"/>
    </source>
</evidence>
<dbReference type="InterPro" id="IPR001263">
    <property type="entry name" value="PI3K_accessory_dom"/>
</dbReference>
<comment type="catalytic activity">
    <reaction evidence="6">
        <text>a 1,2-diacyl-sn-glycero-3-phospho-(1D-myo-inositol 4-phosphate) + ATP = a 1,2-diacyl-sn-glycero-3-phospho-(1D-myo-inositol-3,4-bisphosphate) + ADP + H(+)</text>
        <dbReference type="Rhea" id="RHEA:18373"/>
        <dbReference type="ChEBI" id="CHEBI:15378"/>
        <dbReference type="ChEBI" id="CHEBI:30616"/>
        <dbReference type="ChEBI" id="CHEBI:57658"/>
        <dbReference type="ChEBI" id="CHEBI:58178"/>
        <dbReference type="ChEBI" id="CHEBI:456216"/>
        <dbReference type="EC" id="2.7.1.154"/>
    </reaction>
    <physiologicalReaction direction="left-to-right" evidence="6">
        <dbReference type="Rhea" id="RHEA:18374"/>
    </physiologicalReaction>
</comment>
<dbReference type="Pfam" id="PF00792">
    <property type="entry name" value="PI3K_C2"/>
    <property type="match status" value="1"/>
</dbReference>
<dbReference type="SUPFAM" id="SSF56112">
    <property type="entry name" value="Protein kinase-like (PK-like)"/>
    <property type="match status" value="1"/>
</dbReference>
<dbReference type="InterPro" id="IPR000403">
    <property type="entry name" value="PI3/4_kinase_cat_dom"/>
</dbReference>
<evidence type="ECO:0000313" key="16">
    <source>
        <dbReference type="Proteomes" id="UP000007879"/>
    </source>
</evidence>
<dbReference type="PANTHER" id="PTHR10048">
    <property type="entry name" value="PHOSPHATIDYLINOSITOL KINASE"/>
    <property type="match status" value="1"/>
</dbReference>
<dbReference type="SUPFAM" id="SSF48371">
    <property type="entry name" value="ARM repeat"/>
    <property type="match status" value="1"/>
</dbReference>
<dbReference type="InterPro" id="IPR036940">
    <property type="entry name" value="PI3/4_kinase_cat_sf"/>
</dbReference>
<dbReference type="SUPFAM" id="SSF49562">
    <property type="entry name" value="C2 domain (Calcium/lipid-binding domain, CaLB)"/>
    <property type="match status" value="1"/>
</dbReference>
<dbReference type="GO" id="GO:0032060">
    <property type="term" value="P:bleb assembly"/>
    <property type="evidence" value="ECO:0007669"/>
    <property type="project" value="UniProtKB-ARBA"/>
</dbReference>
<dbReference type="AlphaFoldDB" id="A0A1X7VMF2"/>
<dbReference type="FunFam" id="3.30.1010.10:FF:000008">
    <property type="entry name" value="Phosphatidylinositol 4,5-bisphosphate 3-kinase catalytic subunit gamma"/>
    <property type="match status" value="1"/>
</dbReference>
<dbReference type="PROSITE" id="PS50004">
    <property type="entry name" value="C2"/>
    <property type="match status" value="1"/>
</dbReference>
<evidence type="ECO:0000256" key="7">
    <source>
        <dbReference type="PROSITE-ProRule" id="PRU00880"/>
    </source>
</evidence>
<feature type="region of interest" description="Disordered" evidence="8">
    <location>
        <begin position="1"/>
        <end position="22"/>
    </location>
</feature>
<evidence type="ECO:0000259" key="13">
    <source>
        <dbReference type="PROSITE" id="PS51546"/>
    </source>
</evidence>
<dbReference type="EnsemblMetazoa" id="Aqu2.1.41247_001">
    <property type="protein sequence ID" value="Aqu2.1.41247_001"/>
    <property type="gene ID" value="Aqu2.1.41247"/>
</dbReference>
<evidence type="ECO:0000259" key="9">
    <source>
        <dbReference type="PROSITE" id="PS50004"/>
    </source>
</evidence>
<dbReference type="GO" id="GO:0035005">
    <property type="term" value="F:1-phosphatidylinositol-4-phosphate 3-kinase activity"/>
    <property type="evidence" value="ECO:0007669"/>
    <property type="project" value="UniProtKB-EC"/>
</dbReference>
<dbReference type="InterPro" id="IPR011009">
    <property type="entry name" value="Kinase-like_dom_sf"/>
</dbReference>
<dbReference type="SMART" id="SM00142">
    <property type="entry name" value="PI3K_C2"/>
    <property type="match status" value="1"/>
</dbReference>
<dbReference type="GO" id="GO:0005942">
    <property type="term" value="C:phosphatidylinositol 3-kinase complex"/>
    <property type="evidence" value="ECO:0007669"/>
    <property type="project" value="TreeGrafter"/>
</dbReference>
<dbReference type="CDD" id="cd05165">
    <property type="entry name" value="PI3Kc_I"/>
    <property type="match status" value="1"/>
</dbReference>
<dbReference type="SMART" id="SM00143">
    <property type="entry name" value="PI3K_p85B"/>
    <property type="match status" value="1"/>
</dbReference>
<comment type="catalytic activity">
    <reaction evidence="5">
        <text>a 1,2-diacyl-sn-glycero-3-phospho-(1D-myo-inositol) + ATP = a 1,2-diacyl-sn-glycero-3-phospho-(1D-myo-inositol-3-phosphate) + ADP + H(+)</text>
        <dbReference type="Rhea" id="RHEA:12709"/>
        <dbReference type="ChEBI" id="CHEBI:15378"/>
        <dbReference type="ChEBI" id="CHEBI:30616"/>
        <dbReference type="ChEBI" id="CHEBI:57880"/>
        <dbReference type="ChEBI" id="CHEBI:58088"/>
        <dbReference type="ChEBI" id="CHEBI:456216"/>
        <dbReference type="EC" id="2.7.1.137"/>
    </reaction>
    <physiologicalReaction direction="left-to-right" evidence="5">
        <dbReference type="Rhea" id="RHEA:12710"/>
    </physiologicalReaction>
</comment>
<keyword evidence="16" id="KW-1185">Reference proteome</keyword>
<dbReference type="Gene3D" id="2.60.40.150">
    <property type="entry name" value="C2 domain"/>
    <property type="match status" value="1"/>
</dbReference>
<evidence type="ECO:0000256" key="6">
    <source>
        <dbReference type="ARBA" id="ARBA00029297"/>
    </source>
</evidence>
<dbReference type="OrthoDB" id="67688at2759"/>
<comment type="similarity">
    <text evidence="7">Belongs to the PI3/PI4-kinase family.</text>
</comment>
<dbReference type="GO" id="GO:0005737">
    <property type="term" value="C:cytoplasm"/>
    <property type="evidence" value="ECO:0007669"/>
    <property type="project" value="TreeGrafter"/>
</dbReference>
<reference evidence="15" key="2">
    <citation type="submission" date="2017-05" db="UniProtKB">
        <authorList>
            <consortium name="EnsemblMetazoa"/>
        </authorList>
    </citation>
    <scope>IDENTIFICATION</scope>
</reference>
<dbReference type="Pfam" id="PF00613">
    <property type="entry name" value="PI3Ka"/>
    <property type="match status" value="1"/>
</dbReference>
<keyword evidence="1" id="KW-0808">Transferase</keyword>
<dbReference type="Gene3D" id="3.30.1010.10">
    <property type="entry name" value="Phosphatidylinositol 3-kinase Catalytic Subunit, Chain A, domain 4"/>
    <property type="match status" value="1"/>
</dbReference>
<dbReference type="GO" id="GO:0050920">
    <property type="term" value="P:regulation of chemotaxis"/>
    <property type="evidence" value="ECO:0007669"/>
    <property type="project" value="UniProtKB-ARBA"/>
</dbReference>
<keyword evidence="2" id="KW-0547">Nucleotide-binding</keyword>
<dbReference type="InterPro" id="IPR015433">
    <property type="entry name" value="PI3/4_kinase"/>
</dbReference>
<dbReference type="GO" id="GO:0048015">
    <property type="term" value="P:phosphatidylinositol-mediated signaling"/>
    <property type="evidence" value="ECO:0007669"/>
    <property type="project" value="TreeGrafter"/>
</dbReference>
<evidence type="ECO:0000259" key="11">
    <source>
        <dbReference type="PROSITE" id="PS51544"/>
    </source>
</evidence>
<dbReference type="InterPro" id="IPR035892">
    <property type="entry name" value="C2_domain_sf"/>
</dbReference>
<proteinExistence type="inferred from homology"/>
<dbReference type="Pfam" id="PF02192">
    <property type="entry name" value="PI3K_p85B"/>
    <property type="match status" value="1"/>
</dbReference>
<keyword evidence="3" id="KW-0418">Kinase</keyword>
<dbReference type="InterPro" id="IPR000008">
    <property type="entry name" value="C2_dom"/>
</dbReference>
<dbReference type="PROSITE" id="PS51547">
    <property type="entry name" value="C2_PI3K"/>
    <property type="match status" value="1"/>
</dbReference>
<dbReference type="InterPro" id="IPR029071">
    <property type="entry name" value="Ubiquitin-like_domsf"/>
</dbReference>
<feature type="domain" description="PI3K/PI4K catalytic" evidence="10">
    <location>
        <begin position="763"/>
        <end position="1043"/>
    </location>
</feature>
<name>A0A1X7VMF2_AMPQE</name>
<feature type="compositionally biased region" description="Pro residues" evidence="8">
    <location>
        <begin position="8"/>
        <end position="22"/>
    </location>
</feature>
<feature type="domain" description="C2 PI3K-type" evidence="14">
    <location>
        <begin position="341"/>
        <end position="491"/>
    </location>
</feature>
<dbReference type="GO" id="GO:0016303">
    <property type="term" value="F:1-phosphatidylinositol-3-kinase activity"/>
    <property type="evidence" value="ECO:0007669"/>
    <property type="project" value="UniProtKB-EC"/>
</dbReference>
<evidence type="ECO:0000256" key="4">
    <source>
        <dbReference type="ARBA" id="ARBA00022840"/>
    </source>
</evidence>
<dbReference type="PROSITE" id="PS51545">
    <property type="entry name" value="PIK_HELICAL"/>
    <property type="match status" value="1"/>
</dbReference>
<dbReference type="Proteomes" id="UP000007879">
    <property type="component" value="Unassembled WGS sequence"/>
</dbReference>